<dbReference type="Gene3D" id="3.90.180.10">
    <property type="entry name" value="Medium-chain alcohol dehydrogenases, catalytic domain"/>
    <property type="match status" value="1"/>
</dbReference>
<gene>
    <name evidence="4" type="ORF">Amal_03572</name>
</gene>
<accession>A0A177G6Q3</accession>
<evidence type="ECO:0000256" key="2">
    <source>
        <dbReference type="ARBA" id="ARBA00023002"/>
    </source>
</evidence>
<evidence type="ECO:0000313" key="4">
    <source>
        <dbReference type="EMBL" id="OAG75257.1"/>
    </source>
</evidence>
<dbReference type="Gene3D" id="3.40.50.720">
    <property type="entry name" value="NAD(P)-binding Rossmann-like Domain"/>
    <property type="match status" value="1"/>
</dbReference>
<dbReference type="InterPro" id="IPR002364">
    <property type="entry name" value="Quin_OxRdtase/zeta-crystal_CS"/>
</dbReference>
<dbReference type="SMART" id="SM00829">
    <property type="entry name" value="PKS_ER"/>
    <property type="match status" value="1"/>
</dbReference>
<dbReference type="PROSITE" id="PS01162">
    <property type="entry name" value="QOR_ZETA_CRYSTAL"/>
    <property type="match status" value="1"/>
</dbReference>
<name>A0A177G6Q3_9PROT</name>
<dbReference type="InterPro" id="IPR011032">
    <property type="entry name" value="GroES-like_sf"/>
</dbReference>
<dbReference type="PANTHER" id="PTHR48106:SF13">
    <property type="entry name" value="QUINONE OXIDOREDUCTASE-RELATED"/>
    <property type="match status" value="1"/>
</dbReference>
<dbReference type="InterPro" id="IPR013149">
    <property type="entry name" value="ADH-like_C"/>
</dbReference>
<dbReference type="Pfam" id="PF00107">
    <property type="entry name" value="ADH_zinc_N"/>
    <property type="match status" value="1"/>
</dbReference>
<organism evidence="4 5">
    <name type="scientific">Acetobacter malorum</name>
    <dbReference type="NCBI Taxonomy" id="178901"/>
    <lineage>
        <taxon>Bacteria</taxon>
        <taxon>Pseudomonadati</taxon>
        <taxon>Pseudomonadota</taxon>
        <taxon>Alphaproteobacteria</taxon>
        <taxon>Acetobacterales</taxon>
        <taxon>Acetobacteraceae</taxon>
        <taxon>Acetobacter</taxon>
    </lineage>
</organism>
<sequence length="329" mass="35417">MMKALFFDKFGDVDVLRYGDLAPPSLDNQSVLVAPTFVGLNFADIYRRKGRYVLQGEAPWVGGYEGVGYVVATGADVSDWKTGQRVGFVDVPRAHAGLVSAQPDQLVTLPENSPDKSVAALLLQGLTAQYLVEDSVAVRSGDRVLVQAAAGGVGRLVTQMASAKGAQVYALASTAAKREQARLNGAVAAYGYQEDWVALIRQETGKGVDVAYDSVGSTLMQSLATLRDGGRAVIFGKAGGTPPLVDPLQLMEGSKGIIGGDLWTYLKSREERQVRVDRLFAALHEGRITLPHITVFPLSAGQDAHRLLEDRNFAGKIIFSTHEEDRFHS</sequence>
<dbReference type="PATRIC" id="fig|178901.16.peg.3834"/>
<dbReference type="Pfam" id="PF08240">
    <property type="entry name" value="ADH_N"/>
    <property type="match status" value="1"/>
</dbReference>
<dbReference type="GO" id="GO:0005829">
    <property type="term" value="C:cytosol"/>
    <property type="evidence" value="ECO:0007669"/>
    <property type="project" value="TreeGrafter"/>
</dbReference>
<dbReference type="InterPro" id="IPR013154">
    <property type="entry name" value="ADH-like_N"/>
</dbReference>
<dbReference type="Proteomes" id="UP000077349">
    <property type="component" value="Unassembled WGS sequence"/>
</dbReference>
<dbReference type="GO" id="GO:0035925">
    <property type="term" value="F:mRNA 3'-UTR AU-rich region binding"/>
    <property type="evidence" value="ECO:0007669"/>
    <property type="project" value="TreeGrafter"/>
</dbReference>
<feature type="domain" description="Enoyl reductase (ER)" evidence="3">
    <location>
        <begin position="11"/>
        <end position="319"/>
    </location>
</feature>
<dbReference type="AlphaFoldDB" id="A0A177G6Q3"/>
<proteinExistence type="predicted"/>
<dbReference type="GO" id="GO:0003960">
    <property type="term" value="F:quinone reductase (NADPH) activity"/>
    <property type="evidence" value="ECO:0007669"/>
    <property type="project" value="TreeGrafter"/>
</dbReference>
<evidence type="ECO:0000256" key="1">
    <source>
        <dbReference type="ARBA" id="ARBA00022857"/>
    </source>
</evidence>
<keyword evidence="2" id="KW-0560">Oxidoreductase</keyword>
<comment type="caution">
    <text evidence="4">The sequence shown here is derived from an EMBL/GenBank/DDBJ whole genome shotgun (WGS) entry which is preliminary data.</text>
</comment>
<evidence type="ECO:0000313" key="5">
    <source>
        <dbReference type="Proteomes" id="UP000077349"/>
    </source>
</evidence>
<evidence type="ECO:0000259" key="3">
    <source>
        <dbReference type="SMART" id="SM00829"/>
    </source>
</evidence>
<dbReference type="InterPro" id="IPR036291">
    <property type="entry name" value="NAD(P)-bd_dom_sf"/>
</dbReference>
<dbReference type="PANTHER" id="PTHR48106">
    <property type="entry name" value="QUINONE OXIDOREDUCTASE PIG3-RELATED"/>
    <property type="match status" value="1"/>
</dbReference>
<keyword evidence="1" id="KW-0521">NADP</keyword>
<protein>
    <submittedName>
        <fullName evidence="4">Alcohol dehydrogenase</fullName>
    </submittedName>
</protein>
<dbReference type="EMBL" id="LVHD01000085">
    <property type="protein sequence ID" value="OAG75257.1"/>
    <property type="molecule type" value="Genomic_DNA"/>
</dbReference>
<dbReference type="InterPro" id="IPR020843">
    <property type="entry name" value="ER"/>
</dbReference>
<dbReference type="GO" id="GO:0008270">
    <property type="term" value="F:zinc ion binding"/>
    <property type="evidence" value="ECO:0007669"/>
    <property type="project" value="InterPro"/>
</dbReference>
<dbReference type="GO" id="GO:0070402">
    <property type="term" value="F:NADPH binding"/>
    <property type="evidence" value="ECO:0007669"/>
    <property type="project" value="TreeGrafter"/>
</dbReference>
<reference evidence="4 5" key="1">
    <citation type="submission" date="2016-03" db="EMBL/GenBank/DDBJ databases">
        <title>Draft genome sequence of Acetobacter malorum CECT 7742, a strain isolated from strawberry vinegar.</title>
        <authorList>
            <person name="Sainz F."/>
            <person name="Mas A."/>
            <person name="Torija M.J."/>
        </authorList>
    </citation>
    <scope>NUCLEOTIDE SEQUENCE [LARGE SCALE GENOMIC DNA]</scope>
    <source>
        <strain evidence="4 5">CECT 7742</strain>
    </source>
</reference>
<dbReference type="SUPFAM" id="SSF50129">
    <property type="entry name" value="GroES-like"/>
    <property type="match status" value="1"/>
</dbReference>
<dbReference type="SUPFAM" id="SSF51735">
    <property type="entry name" value="NAD(P)-binding Rossmann-fold domains"/>
    <property type="match status" value="1"/>
</dbReference>